<accession>A0A8H4JYQ3</accession>
<evidence type="ECO:0000313" key="2">
    <source>
        <dbReference type="EMBL" id="KAF4439603.1"/>
    </source>
</evidence>
<protein>
    <submittedName>
        <fullName evidence="2">Uncharacterized protein</fullName>
    </submittedName>
</protein>
<reference evidence="2" key="1">
    <citation type="submission" date="2020-01" db="EMBL/GenBank/DDBJ databases">
        <title>Identification and distribution of gene clusters putatively required for synthesis of sphingolipid metabolism inhibitors in phylogenetically diverse species of the filamentous fungus Fusarium.</title>
        <authorList>
            <person name="Kim H.-S."/>
            <person name="Busman M."/>
            <person name="Brown D.W."/>
            <person name="Divon H."/>
            <person name="Uhlig S."/>
            <person name="Proctor R.H."/>
        </authorList>
    </citation>
    <scope>NUCLEOTIDE SEQUENCE</scope>
    <source>
        <strain evidence="2">NRRL 53441</strain>
    </source>
</reference>
<keyword evidence="3" id="KW-1185">Reference proteome</keyword>
<proteinExistence type="predicted"/>
<organism evidence="2 3">
    <name type="scientific">Fusarium austroafricanum</name>
    <dbReference type="NCBI Taxonomy" id="2364996"/>
    <lineage>
        <taxon>Eukaryota</taxon>
        <taxon>Fungi</taxon>
        <taxon>Dikarya</taxon>
        <taxon>Ascomycota</taxon>
        <taxon>Pezizomycotina</taxon>
        <taxon>Sordariomycetes</taxon>
        <taxon>Hypocreomycetidae</taxon>
        <taxon>Hypocreales</taxon>
        <taxon>Nectriaceae</taxon>
        <taxon>Fusarium</taxon>
        <taxon>Fusarium concolor species complex</taxon>
    </lineage>
</organism>
<dbReference type="Proteomes" id="UP000605986">
    <property type="component" value="Unassembled WGS sequence"/>
</dbReference>
<dbReference type="EMBL" id="JAADJG010000682">
    <property type="protein sequence ID" value="KAF4439603.1"/>
    <property type="molecule type" value="Genomic_DNA"/>
</dbReference>
<evidence type="ECO:0000313" key="3">
    <source>
        <dbReference type="Proteomes" id="UP000605986"/>
    </source>
</evidence>
<dbReference type="OrthoDB" id="5090144at2759"/>
<dbReference type="AlphaFoldDB" id="A0A8H4JYQ3"/>
<comment type="caution">
    <text evidence="2">The sequence shown here is derived from an EMBL/GenBank/DDBJ whole genome shotgun (WGS) entry which is preliminary data.</text>
</comment>
<sequence>MPDATNILPRDWTQNVDSMGGDAEWGPDGMSSETIKEFGLADPRPVLGSTTSSGNAMFYFTSGGKIYLFNAMDGSLYTVKKPETTEALIELFVQGKQKEVEVERFEGQ</sequence>
<evidence type="ECO:0000256" key="1">
    <source>
        <dbReference type="SAM" id="MobiDB-lite"/>
    </source>
</evidence>
<feature type="region of interest" description="Disordered" evidence="1">
    <location>
        <begin position="1"/>
        <end position="31"/>
    </location>
</feature>
<gene>
    <name evidence="2" type="ORF">F53441_12529</name>
</gene>
<name>A0A8H4JYQ3_9HYPO</name>